<dbReference type="InterPro" id="IPR020841">
    <property type="entry name" value="PKS_Beta-ketoAc_synthase_dom"/>
</dbReference>
<evidence type="ECO:0000256" key="4">
    <source>
        <dbReference type="ARBA" id="ARBA00022832"/>
    </source>
</evidence>
<dbReference type="SUPFAM" id="SSF55048">
    <property type="entry name" value="Probable ACP-binding domain of malonyl-CoA ACP transacylase"/>
    <property type="match status" value="1"/>
</dbReference>
<dbReference type="GO" id="GO:0005737">
    <property type="term" value="C:cytoplasm"/>
    <property type="evidence" value="ECO:0007669"/>
    <property type="project" value="TreeGrafter"/>
</dbReference>
<dbReference type="InterPro" id="IPR016039">
    <property type="entry name" value="Thiolase-like"/>
</dbReference>
<proteinExistence type="predicted"/>
<keyword evidence="4" id="KW-0276">Fatty acid metabolism</keyword>
<dbReference type="AlphaFoldDB" id="A0A2R5FLQ7"/>
<dbReference type="GO" id="GO:0071770">
    <property type="term" value="P:DIM/DIP cell wall layer assembly"/>
    <property type="evidence" value="ECO:0007669"/>
    <property type="project" value="TreeGrafter"/>
</dbReference>
<dbReference type="SMART" id="SM00825">
    <property type="entry name" value="PKS_KS"/>
    <property type="match status" value="1"/>
</dbReference>
<dbReference type="SUPFAM" id="SSF52151">
    <property type="entry name" value="FabD/lysophospholipase-like"/>
    <property type="match status" value="1"/>
</dbReference>
<dbReference type="GO" id="GO:0004315">
    <property type="term" value="F:3-oxoacyl-[acyl-carrier-protein] synthase activity"/>
    <property type="evidence" value="ECO:0007669"/>
    <property type="project" value="InterPro"/>
</dbReference>
<dbReference type="Pfam" id="PF00698">
    <property type="entry name" value="Acyl_transf_1"/>
    <property type="match status" value="1"/>
</dbReference>
<organism evidence="9 10">
    <name type="scientific">Nostoc commune NIES-4072</name>
    <dbReference type="NCBI Taxonomy" id="2005467"/>
    <lineage>
        <taxon>Bacteria</taxon>
        <taxon>Bacillati</taxon>
        <taxon>Cyanobacteriota</taxon>
        <taxon>Cyanophyceae</taxon>
        <taxon>Nostocales</taxon>
        <taxon>Nostocaceae</taxon>
        <taxon>Nostoc</taxon>
    </lineage>
</organism>
<dbReference type="GO" id="GO:0006633">
    <property type="term" value="P:fatty acid biosynthetic process"/>
    <property type="evidence" value="ECO:0007669"/>
    <property type="project" value="InterPro"/>
</dbReference>
<feature type="domain" description="Carrier" evidence="7">
    <location>
        <begin position="921"/>
        <end position="998"/>
    </location>
</feature>
<dbReference type="FunFam" id="3.40.47.10:FF:000042">
    <property type="entry name" value="Polyketide synthase Pks13"/>
    <property type="match status" value="1"/>
</dbReference>
<dbReference type="PROSITE" id="PS50075">
    <property type="entry name" value="CARRIER"/>
    <property type="match status" value="1"/>
</dbReference>
<keyword evidence="10" id="KW-1185">Reference proteome</keyword>
<dbReference type="Pfam" id="PF00109">
    <property type="entry name" value="ketoacyl-synt"/>
    <property type="match status" value="1"/>
</dbReference>
<name>A0A2R5FLQ7_NOSCO</name>
<keyword evidence="5" id="KW-0443">Lipid metabolism</keyword>
<evidence type="ECO:0000256" key="1">
    <source>
        <dbReference type="ARBA" id="ARBA00022450"/>
    </source>
</evidence>
<dbReference type="PANTHER" id="PTHR43775">
    <property type="entry name" value="FATTY ACID SYNTHASE"/>
    <property type="match status" value="1"/>
</dbReference>
<dbReference type="InterPro" id="IPR014031">
    <property type="entry name" value="Ketoacyl_synth_C"/>
</dbReference>
<dbReference type="InterPro" id="IPR014030">
    <property type="entry name" value="Ketoacyl_synth_N"/>
</dbReference>
<dbReference type="GO" id="GO:0031177">
    <property type="term" value="F:phosphopantetheine binding"/>
    <property type="evidence" value="ECO:0007669"/>
    <property type="project" value="InterPro"/>
</dbReference>
<reference evidence="9 10" key="1">
    <citation type="submission" date="2017-06" db="EMBL/GenBank/DDBJ databases">
        <title>Genome sequencing of cyanobaciteial culture collection at National Institute for Environmental Studies (NIES).</title>
        <authorList>
            <person name="Hirose Y."/>
            <person name="Shimura Y."/>
            <person name="Fujisawa T."/>
            <person name="Nakamura Y."/>
            <person name="Kawachi M."/>
        </authorList>
    </citation>
    <scope>NUCLEOTIDE SEQUENCE [LARGE SCALE GENOMIC DNA]</scope>
    <source>
        <strain evidence="9 10">NIES-4072</strain>
    </source>
</reference>
<dbReference type="InterPro" id="IPR036736">
    <property type="entry name" value="ACP-like_sf"/>
</dbReference>
<keyword evidence="2" id="KW-0597">Phosphoprotein</keyword>
<dbReference type="EMBL" id="BDUD01000001">
    <property type="protein sequence ID" value="GBG18949.1"/>
    <property type="molecule type" value="Genomic_DNA"/>
</dbReference>
<dbReference type="Gene3D" id="1.10.1200.10">
    <property type="entry name" value="ACP-like"/>
    <property type="match status" value="1"/>
</dbReference>
<feature type="domain" description="Ketosynthase family 3 (KS3)" evidence="8">
    <location>
        <begin position="14"/>
        <end position="442"/>
    </location>
</feature>
<dbReference type="GO" id="GO:0005886">
    <property type="term" value="C:plasma membrane"/>
    <property type="evidence" value="ECO:0007669"/>
    <property type="project" value="TreeGrafter"/>
</dbReference>
<evidence type="ECO:0000259" key="8">
    <source>
        <dbReference type="PROSITE" id="PS52004"/>
    </source>
</evidence>
<dbReference type="CDD" id="cd00833">
    <property type="entry name" value="PKS"/>
    <property type="match status" value="1"/>
</dbReference>
<dbReference type="InterPro" id="IPR009081">
    <property type="entry name" value="PP-bd_ACP"/>
</dbReference>
<comment type="caution">
    <text evidence="9">The sequence shown here is derived from an EMBL/GenBank/DDBJ whole genome shotgun (WGS) entry which is preliminary data.</text>
</comment>
<keyword evidence="1" id="KW-0596">Phosphopantetheine</keyword>
<dbReference type="SMART" id="SM00823">
    <property type="entry name" value="PKS_PP"/>
    <property type="match status" value="1"/>
</dbReference>
<evidence type="ECO:0000256" key="5">
    <source>
        <dbReference type="ARBA" id="ARBA00023098"/>
    </source>
</evidence>
<gene>
    <name evidence="9" type="ORF">NIES4072_26140</name>
</gene>
<dbReference type="InterPro" id="IPR016035">
    <property type="entry name" value="Acyl_Trfase/lysoPLipase"/>
</dbReference>
<dbReference type="Pfam" id="PF22621">
    <property type="entry name" value="CurL-like_PKS_C"/>
    <property type="match status" value="1"/>
</dbReference>
<dbReference type="Proteomes" id="UP000245124">
    <property type="component" value="Unassembled WGS sequence"/>
</dbReference>
<dbReference type="SMART" id="SM00827">
    <property type="entry name" value="PKS_AT"/>
    <property type="match status" value="1"/>
</dbReference>
<dbReference type="InterPro" id="IPR050091">
    <property type="entry name" value="PKS_NRPS_Biosynth_Enz"/>
</dbReference>
<dbReference type="Gene3D" id="3.40.47.10">
    <property type="match status" value="1"/>
</dbReference>
<evidence type="ECO:0000256" key="6">
    <source>
        <dbReference type="ARBA" id="ARBA00023268"/>
    </source>
</evidence>
<dbReference type="PROSITE" id="PS00606">
    <property type="entry name" value="KS3_1"/>
    <property type="match status" value="1"/>
</dbReference>
<evidence type="ECO:0000259" key="7">
    <source>
        <dbReference type="PROSITE" id="PS50075"/>
    </source>
</evidence>
<evidence type="ECO:0000313" key="9">
    <source>
        <dbReference type="EMBL" id="GBG18949.1"/>
    </source>
</evidence>
<dbReference type="SUPFAM" id="SSF53901">
    <property type="entry name" value="Thiolase-like"/>
    <property type="match status" value="1"/>
</dbReference>
<evidence type="ECO:0000256" key="3">
    <source>
        <dbReference type="ARBA" id="ARBA00022679"/>
    </source>
</evidence>
<keyword evidence="3" id="KW-0808">Transferase</keyword>
<keyword evidence="6" id="KW-0511">Multifunctional enzyme</keyword>
<dbReference type="InterPro" id="IPR020806">
    <property type="entry name" value="PKS_PP-bd"/>
</dbReference>
<dbReference type="InterPro" id="IPR018201">
    <property type="entry name" value="Ketoacyl_synth_AS"/>
</dbReference>
<dbReference type="Pfam" id="PF00550">
    <property type="entry name" value="PP-binding"/>
    <property type="match status" value="1"/>
</dbReference>
<evidence type="ECO:0000313" key="10">
    <source>
        <dbReference type="Proteomes" id="UP000245124"/>
    </source>
</evidence>
<dbReference type="Gene3D" id="3.40.366.10">
    <property type="entry name" value="Malonyl-Coenzyme A Acyl Carrier Protein, domain 2"/>
    <property type="match status" value="1"/>
</dbReference>
<accession>A0A2R5FLQ7</accession>
<dbReference type="Pfam" id="PF02801">
    <property type="entry name" value="Ketoacyl-synt_C"/>
    <property type="match status" value="1"/>
</dbReference>
<protein>
    <submittedName>
        <fullName evidence="9">Polyketide synthase</fullName>
    </submittedName>
</protein>
<dbReference type="RefSeq" id="WP_109008848.1">
    <property type="nucleotide sequence ID" value="NZ_BDUD01000001.1"/>
</dbReference>
<evidence type="ECO:0000256" key="2">
    <source>
        <dbReference type="ARBA" id="ARBA00022553"/>
    </source>
</evidence>
<dbReference type="FunFam" id="3.40.366.10:FF:000002">
    <property type="entry name" value="Probable polyketide synthase 2"/>
    <property type="match status" value="1"/>
</dbReference>
<dbReference type="PANTHER" id="PTHR43775:SF51">
    <property type="entry name" value="INACTIVE PHENOLPHTHIOCEROL SYNTHESIS POLYKETIDE SYNTHASE TYPE I PKS1-RELATED"/>
    <property type="match status" value="1"/>
</dbReference>
<dbReference type="SUPFAM" id="SSF47336">
    <property type="entry name" value="ACP-like"/>
    <property type="match status" value="1"/>
</dbReference>
<dbReference type="GO" id="GO:0004312">
    <property type="term" value="F:fatty acid synthase activity"/>
    <property type="evidence" value="ECO:0007669"/>
    <property type="project" value="TreeGrafter"/>
</dbReference>
<dbReference type="InterPro" id="IPR014043">
    <property type="entry name" value="Acyl_transferase_dom"/>
</dbReference>
<dbReference type="Gene3D" id="3.30.70.3290">
    <property type="match status" value="1"/>
</dbReference>
<dbReference type="PROSITE" id="PS52004">
    <property type="entry name" value="KS3_2"/>
    <property type="match status" value="1"/>
</dbReference>
<dbReference type="InterPro" id="IPR016036">
    <property type="entry name" value="Malonyl_transacylase_ACP-bd"/>
</dbReference>
<dbReference type="InterPro" id="IPR001227">
    <property type="entry name" value="Ac_transferase_dom_sf"/>
</dbReference>
<sequence>MKPVDVFDANNNNGLEIAIIGMACRFPGAKNIDEFWHNLQNGVESVSFFSDEELLSVGIDPTLLSKPNYVKANAVLSDVENFDATFFGISPKEAKIIDPQQRLFLECAWESLESAGYNPESPKTSIGVYGGVGMNTYLLKNLCPSLDNLDLSVENYQLMIANDKDFLPTRVSYKLNLKGPSVSVQTACSTSLVAVHMACQSLLNGECNMALAGGASIRVPEKTGYLYHEGMILSPDGHCRAFDAQAQGTVGGNGVGIVVLKRLEDAIADRDCIHAVIKGSAINNDGSLKIGYTAPSVDGQTAVICEAQAVADVAASTITYIEAHGTGTNLGDLIEMEALTKAFGASTQKQGFCAVGSVKTNIGHLDAASGVAGLIKTVLSLKHKLLLPSLHFEQPNPQIDFANSPFYVNSTLSEWQTNGTPRRAGVSSFGIGGTNAHVVVEEAPVLVPDVSEVERSWHILTLSAKTEKALQELAQSYADFLAVHPEVPLADICFTANVGRSHFEHRLAICTQSHAQLQTALNDFTARRENPLVISSPSNTKKHSKIAFLFTGQGSQYLDMGRQLYENQPIFRQTLDRCDEILRPYLDEPLLQVLYPEEAKSSPLDQTAYTQPALFALEYALAQLWKSWGVEPTAVMGHSLGEYVAACVAGVFSLEDGLKLVAERARLMQNLPQIGEMVAVFASKITIQTITTIDEEKVSFAAYNGLQNTVISGEQQAIRKICLVLEAAGIKTKKLQTSHAFHSPLMEPILAEFHRIAATVKYSVPQIDIISNVSGRLKSEAIAPEYWCRHLREEVQFAQSMETLHKYGYDVFVEMGPKPILLGMGRHCLPELKATWLPSLRQGQEDWRVLLSSLADLYVRGISVNWSGFDQEYVRQRVNLPTYPWQRQRYWVEPVIDRNQTKLPINNDSLIVPITPLDHSDRSQSLRSYLLAEIAKALQIPVAKIDVQQSLSTLGMDSLMCLELKDRIQAELEIEISITQFFAAPSIDQLITQLLSDMNLADTEPRESLIINKNEMLTVADNWLIENLLSNLNEFSDSEIDSLLQEALN</sequence>
<dbReference type="OrthoDB" id="499075at2"/>